<name>A0A7W9C600_9CAUL</name>
<dbReference type="SMART" id="SM00965">
    <property type="entry name" value="STN"/>
    <property type="match status" value="1"/>
</dbReference>
<keyword evidence="10" id="KW-1185">Reference proteome</keyword>
<reference evidence="9 10" key="1">
    <citation type="submission" date="2020-08" db="EMBL/GenBank/DDBJ databases">
        <title>Genomic Encyclopedia of Type Strains, Phase IV (KMG-IV): sequencing the most valuable type-strain genomes for metagenomic binning, comparative biology and taxonomic classification.</title>
        <authorList>
            <person name="Goeker M."/>
        </authorList>
    </citation>
    <scope>NUCLEOTIDE SEQUENCE [LARGE SCALE GENOMIC DNA]</scope>
    <source>
        <strain evidence="9 10">DSM 4731</strain>
    </source>
</reference>
<dbReference type="InterPro" id="IPR036942">
    <property type="entry name" value="Beta-barrel_TonB_sf"/>
</dbReference>
<dbReference type="InterPro" id="IPR012910">
    <property type="entry name" value="Plug_dom"/>
</dbReference>
<keyword evidence="6" id="KW-0998">Cell outer membrane</keyword>
<gene>
    <name evidence="9" type="ORF">GGQ93_001443</name>
</gene>
<evidence type="ECO:0000256" key="6">
    <source>
        <dbReference type="ARBA" id="ARBA00023237"/>
    </source>
</evidence>
<dbReference type="Pfam" id="PF07715">
    <property type="entry name" value="Plug"/>
    <property type="match status" value="1"/>
</dbReference>
<evidence type="ECO:0000256" key="7">
    <source>
        <dbReference type="RuleBase" id="RU003357"/>
    </source>
</evidence>
<comment type="caution">
    <text evidence="9">The sequence shown here is derived from an EMBL/GenBank/DDBJ whole genome shotgun (WGS) entry which is preliminary data.</text>
</comment>
<dbReference type="Gene3D" id="3.55.50.30">
    <property type="match status" value="1"/>
</dbReference>
<keyword evidence="2" id="KW-0813">Transport</keyword>
<dbReference type="EMBL" id="JACHOQ010000002">
    <property type="protein sequence ID" value="MBB5739741.1"/>
    <property type="molecule type" value="Genomic_DNA"/>
</dbReference>
<dbReference type="InterPro" id="IPR037066">
    <property type="entry name" value="Plug_dom_sf"/>
</dbReference>
<evidence type="ECO:0000259" key="8">
    <source>
        <dbReference type="SMART" id="SM00965"/>
    </source>
</evidence>
<dbReference type="InterPro" id="IPR011662">
    <property type="entry name" value="Secretin/TonB_short_N"/>
</dbReference>
<keyword evidence="3" id="KW-0410">Iron transport</keyword>
<feature type="domain" description="Secretin/TonB short N-terminal" evidence="8">
    <location>
        <begin position="51"/>
        <end position="102"/>
    </location>
</feature>
<dbReference type="InterPro" id="IPR000531">
    <property type="entry name" value="Beta-barrel_TonB"/>
</dbReference>
<comment type="subcellular location">
    <subcellularLocation>
        <location evidence="1 7">Cell outer membrane</location>
    </subcellularLocation>
</comment>
<comment type="similarity">
    <text evidence="7">Belongs to the TonB-dependent receptor family.</text>
</comment>
<dbReference type="Pfam" id="PF00593">
    <property type="entry name" value="TonB_dep_Rec_b-barrel"/>
    <property type="match status" value="1"/>
</dbReference>
<evidence type="ECO:0000256" key="5">
    <source>
        <dbReference type="ARBA" id="ARBA00023136"/>
    </source>
</evidence>
<evidence type="ECO:0000256" key="4">
    <source>
        <dbReference type="ARBA" id="ARBA00023004"/>
    </source>
</evidence>
<organism evidence="9 10">
    <name type="scientific">Brevundimonas aurantiaca</name>
    <dbReference type="NCBI Taxonomy" id="74316"/>
    <lineage>
        <taxon>Bacteria</taxon>
        <taxon>Pseudomonadati</taxon>
        <taxon>Pseudomonadota</taxon>
        <taxon>Alphaproteobacteria</taxon>
        <taxon>Caulobacterales</taxon>
        <taxon>Caulobacteraceae</taxon>
        <taxon>Brevundimonas</taxon>
    </lineage>
</organism>
<keyword evidence="7" id="KW-0798">TonB box</keyword>
<dbReference type="GO" id="GO:0009279">
    <property type="term" value="C:cell outer membrane"/>
    <property type="evidence" value="ECO:0007669"/>
    <property type="project" value="UniProtKB-SubCell"/>
</dbReference>
<dbReference type="RefSeq" id="WP_183216001.1">
    <property type="nucleotide sequence ID" value="NZ_CAJFZW010000005.1"/>
</dbReference>
<dbReference type="Gene3D" id="2.40.170.20">
    <property type="entry name" value="TonB-dependent receptor, beta-barrel domain"/>
    <property type="match status" value="1"/>
</dbReference>
<dbReference type="Gene3D" id="2.170.130.10">
    <property type="entry name" value="TonB-dependent receptor, plug domain"/>
    <property type="match status" value="1"/>
</dbReference>
<evidence type="ECO:0000256" key="1">
    <source>
        <dbReference type="ARBA" id="ARBA00004442"/>
    </source>
</evidence>
<dbReference type="PANTHER" id="PTHR47234:SF1">
    <property type="entry name" value="TONB-DEPENDENT RECEPTOR"/>
    <property type="match status" value="1"/>
</dbReference>
<dbReference type="AlphaFoldDB" id="A0A7W9C600"/>
<accession>A0A7W9C600</accession>
<dbReference type="PANTHER" id="PTHR47234">
    <property type="match status" value="1"/>
</dbReference>
<evidence type="ECO:0000256" key="3">
    <source>
        <dbReference type="ARBA" id="ARBA00022496"/>
    </source>
</evidence>
<evidence type="ECO:0000313" key="9">
    <source>
        <dbReference type="EMBL" id="MBB5739741.1"/>
    </source>
</evidence>
<keyword evidence="4" id="KW-0408">Iron</keyword>
<evidence type="ECO:0000313" key="10">
    <source>
        <dbReference type="Proteomes" id="UP000527324"/>
    </source>
</evidence>
<keyword evidence="3" id="KW-0406">Ion transport</keyword>
<dbReference type="Proteomes" id="UP000527324">
    <property type="component" value="Unassembled WGS sequence"/>
</dbReference>
<protein>
    <submittedName>
        <fullName evidence="9">Outer membrane receptor protein involved in Fe transport</fullName>
    </submittedName>
</protein>
<proteinExistence type="inferred from homology"/>
<dbReference type="GO" id="GO:0006826">
    <property type="term" value="P:iron ion transport"/>
    <property type="evidence" value="ECO:0007669"/>
    <property type="project" value="UniProtKB-KW"/>
</dbReference>
<dbReference type="SUPFAM" id="SSF56935">
    <property type="entry name" value="Porins"/>
    <property type="match status" value="1"/>
</dbReference>
<keyword evidence="9" id="KW-0675">Receptor</keyword>
<keyword evidence="5 7" id="KW-0472">Membrane</keyword>
<evidence type="ECO:0000256" key="2">
    <source>
        <dbReference type="ARBA" id="ARBA00022448"/>
    </source>
</evidence>
<sequence length="1096" mass="119700">MVSWKSWLAAGVAGGVLVVAAHGATAQVRQFNVAAQPLAQAIPDLARQAGVTISAPTGHLTGRVGPAVSGQMDVEDALSRLLEGTDLYVASHEGSTIILKKRTPGDGRAAEVEEVVVVGSRIRGTRINEALPVTVVDQSDLDAIGAADGDDLYRSIAQMGDVGFNEADSDNGGINNARGDVASIDLRSIGTGNTLVLLNGRRLVPHPGTQIEGYVPVQTVNTNAIPTFGLRRVEVLADGAAALYGTDAVAGVVNNVLRDNFEGFTVQAAMGHDEGGMEEYSFDFHAGKDFNNGKTNVSIMGGYLTRDPLYIWERDYATVAGRVAAFNGRASGLDYGTYSTITAWAEGIKLDPKTYKNAGTTTRVNGTTLTSTAGTFHVQPSTNAGCITGAYTTGTCFDNSTLSTTSEDNNLRYDLDSMRTISSAVDRANLFTFINHEFDNGVEFFGELSYYWGETWSQRQQDTPLDTQRVLMSPTAYWNPFGATGVTARLSGLSGVPTTGSAIQIQDYRFADLGYREVEVENVTTRYLGGLRGERVGFDWESALLYSKAETTDEMDGVSMTLLQHAINRTTPDAYNPFVGGDLTSPQNGATGLNSQETIDSFMVKVYRYAETELMQWDFKVSKGDFYPVPAGHVGLAAGVEARRETFAEDRDPRLDGTITFTDLAGVVSQSDVMGVSYTPDSSGARNVYSAFLELAVPVVSPEMNIPLVQSIDLQIAGRVENYTLFGTVGAPKIALAYRPTPWLMFRSAWSEGFRAPNLLQLHQPDFERSNSRRDYAACAVQLAIGAIPTLTTSNDYCTSEDRIEKRSGNTDLKAETSENLSLGLVFEPELWSDRFGDLTLTVDYWKIRQEDLVGIFGGTNQLIRDYYLRQMGSSNPNVVRDTPNAQQIADAAAAGLAPVGDLLYITDEYMNLQPRESEGLDFRLFYTLRDTPVGDWRLSLNASQKLKLYQEASEQHQILLDALADGTIAGVTVGGVEDLIGQNGRPEWKFTASLTWDLGQWTSGWYTSYVSDFVDTSATYVDTDDYWVVDEWLTHNLYVQYEFDKGGPLDGARVRIGARNLFDEDPPLADDRFGYNGSVHSNRGRWWYASIRKSF</sequence>